<dbReference type="InterPro" id="IPR000608">
    <property type="entry name" value="UBC"/>
</dbReference>
<keyword evidence="3 7" id="KW-0547">Nucleotide-binding</keyword>
<dbReference type="GO" id="GO:0005634">
    <property type="term" value="C:nucleus"/>
    <property type="evidence" value="ECO:0000318"/>
    <property type="project" value="GO_Central"/>
</dbReference>
<dbReference type="Proteomes" id="UP000001542">
    <property type="component" value="Unassembled WGS sequence"/>
</dbReference>
<dbReference type="InterPro" id="IPR016135">
    <property type="entry name" value="UBQ-conjugating_enzyme/RWD"/>
</dbReference>
<dbReference type="Gene3D" id="3.10.110.10">
    <property type="entry name" value="Ubiquitin Conjugating Enzyme"/>
    <property type="match status" value="1"/>
</dbReference>
<dbReference type="GO" id="GO:0005524">
    <property type="term" value="F:ATP binding"/>
    <property type="evidence" value="ECO:0007669"/>
    <property type="project" value="UniProtKB-UniRule"/>
</dbReference>
<evidence type="ECO:0000313" key="10">
    <source>
        <dbReference type="Proteomes" id="UP000001542"/>
    </source>
</evidence>
<dbReference type="GO" id="GO:0000209">
    <property type="term" value="P:protein polyubiquitination"/>
    <property type="evidence" value="ECO:0000318"/>
    <property type="project" value="GO_Central"/>
</dbReference>
<dbReference type="CDD" id="cd23804">
    <property type="entry name" value="UBCc_UBE2S"/>
    <property type="match status" value="1"/>
</dbReference>
<dbReference type="PROSITE" id="PS50127">
    <property type="entry name" value="UBC_2"/>
    <property type="match status" value="1"/>
</dbReference>
<dbReference type="VEuPathDB" id="TrichDB:TVAGG3_0159020"/>
<evidence type="ECO:0000256" key="7">
    <source>
        <dbReference type="RuleBase" id="RU362109"/>
    </source>
</evidence>
<dbReference type="RefSeq" id="XP_001301033.1">
    <property type="nucleotide sequence ID" value="XM_001301032.1"/>
</dbReference>
<dbReference type="AlphaFoldDB" id="A2G420"/>
<dbReference type="InterPro" id="IPR023313">
    <property type="entry name" value="UBQ-conjugating_AS"/>
</dbReference>
<dbReference type="GO" id="GO:0006511">
    <property type="term" value="P:ubiquitin-dependent protein catabolic process"/>
    <property type="evidence" value="ECO:0000318"/>
    <property type="project" value="GO_Central"/>
</dbReference>
<name>A2G420_TRIV3</name>
<keyword evidence="2" id="KW-0808">Transferase</keyword>
<dbReference type="EMBL" id="DS114355">
    <property type="protein sequence ID" value="EAX88103.1"/>
    <property type="molecule type" value="Genomic_DNA"/>
</dbReference>
<dbReference type="SMART" id="SM00212">
    <property type="entry name" value="UBCc"/>
    <property type="match status" value="1"/>
</dbReference>
<reference evidence="9" key="1">
    <citation type="submission" date="2006-10" db="EMBL/GenBank/DDBJ databases">
        <authorList>
            <person name="Amadeo P."/>
            <person name="Zhao Q."/>
            <person name="Wortman J."/>
            <person name="Fraser-Liggett C."/>
            <person name="Carlton J."/>
        </authorList>
    </citation>
    <scope>NUCLEOTIDE SEQUENCE</scope>
    <source>
        <strain evidence="9">G3</strain>
    </source>
</reference>
<keyword evidence="10" id="KW-1185">Reference proteome</keyword>
<dbReference type="FunFam" id="3.10.110.10:FF:000031">
    <property type="entry name" value="Ubiquitin-conjugating enzyme E2 22"/>
    <property type="match status" value="1"/>
</dbReference>
<evidence type="ECO:0000259" key="8">
    <source>
        <dbReference type="PROSITE" id="PS50127"/>
    </source>
</evidence>
<dbReference type="OMA" id="RMIQEPQ"/>
<dbReference type="STRING" id="5722.A2G420"/>
<organism evidence="9 10">
    <name type="scientific">Trichomonas vaginalis (strain ATCC PRA-98 / G3)</name>
    <dbReference type="NCBI Taxonomy" id="412133"/>
    <lineage>
        <taxon>Eukaryota</taxon>
        <taxon>Metamonada</taxon>
        <taxon>Parabasalia</taxon>
        <taxon>Trichomonadida</taxon>
        <taxon>Trichomonadidae</taxon>
        <taxon>Trichomonas</taxon>
    </lineage>
</organism>
<sequence length="175" mass="19595">MITLRPEVAKRMMQEFRKLSKAELGGIKIKMNEDNLSEVQATIEGPAETPFEGGEFDIKLEIGEEFPQKPPKGYFLTKIFHPNISDAGAICVSTLSSDWTEDMGLDHLLLSIKCLLLQPNPSSALNEEAGRLFSENYEDYCSRAKLMTQVYAMKGGQQKAAKPAAEKARKRIKRL</sequence>
<evidence type="ECO:0000256" key="6">
    <source>
        <dbReference type="PROSITE-ProRule" id="PRU10133"/>
    </source>
</evidence>
<proteinExistence type="inferred from homology"/>
<dbReference type="PANTHER" id="PTHR24067">
    <property type="entry name" value="UBIQUITIN-CONJUGATING ENZYME E2"/>
    <property type="match status" value="1"/>
</dbReference>
<dbReference type="InParanoid" id="A2G420"/>
<dbReference type="InterPro" id="IPR050113">
    <property type="entry name" value="Ub_conjugating_enzyme"/>
</dbReference>
<dbReference type="PROSITE" id="PS00183">
    <property type="entry name" value="UBC_1"/>
    <property type="match status" value="1"/>
</dbReference>
<accession>A2G420</accession>
<dbReference type="OrthoDB" id="10069349at2759"/>
<reference evidence="9" key="2">
    <citation type="journal article" date="2007" name="Science">
        <title>Draft genome sequence of the sexually transmitted pathogen Trichomonas vaginalis.</title>
        <authorList>
            <person name="Carlton J.M."/>
            <person name="Hirt R.P."/>
            <person name="Silva J.C."/>
            <person name="Delcher A.L."/>
            <person name="Schatz M."/>
            <person name="Zhao Q."/>
            <person name="Wortman J.R."/>
            <person name="Bidwell S.L."/>
            <person name="Alsmark U.C.M."/>
            <person name="Besteiro S."/>
            <person name="Sicheritz-Ponten T."/>
            <person name="Noel C.J."/>
            <person name="Dacks J.B."/>
            <person name="Foster P.G."/>
            <person name="Simillion C."/>
            <person name="Van de Peer Y."/>
            <person name="Miranda-Saavedra D."/>
            <person name="Barton G.J."/>
            <person name="Westrop G.D."/>
            <person name="Mueller S."/>
            <person name="Dessi D."/>
            <person name="Fiori P.L."/>
            <person name="Ren Q."/>
            <person name="Paulsen I."/>
            <person name="Zhang H."/>
            <person name="Bastida-Corcuera F.D."/>
            <person name="Simoes-Barbosa A."/>
            <person name="Brown M.T."/>
            <person name="Hayes R.D."/>
            <person name="Mukherjee M."/>
            <person name="Okumura C.Y."/>
            <person name="Schneider R."/>
            <person name="Smith A.J."/>
            <person name="Vanacova S."/>
            <person name="Villalvazo M."/>
            <person name="Haas B.J."/>
            <person name="Pertea M."/>
            <person name="Feldblyum T.V."/>
            <person name="Utterback T.R."/>
            <person name="Shu C.L."/>
            <person name="Osoegawa K."/>
            <person name="de Jong P.J."/>
            <person name="Hrdy I."/>
            <person name="Horvathova L."/>
            <person name="Zubacova Z."/>
            <person name="Dolezal P."/>
            <person name="Malik S.B."/>
            <person name="Logsdon J.M. Jr."/>
            <person name="Henze K."/>
            <person name="Gupta A."/>
            <person name="Wang C.C."/>
            <person name="Dunne R.L."/>
            <person name="Upcroft J.A."/>
            <person name="Upcroft P."/>
            <person name="White O."/>
            <person name="Salzberg S.L."/>
            <person name="Tang P."/>
            <person name="Chiu C.-H."/>
            <person name="Lee Y.-S."/>
            <person name="Embley T.M."/>
            <person name="Coombs G.H."/>
            <person name="Mottram J.C."/>
            <person name="Tachezy J."/>
            <person name="Fraser-Liggett C.M."/>
            <person name="Johnson P.J."/>
        </authorList>
    </citation>
    <scope>NUCLEOTIDE SEQUENCE [LARGE SCALE GENOMIC DNA]</scope>
    <source>
        <strain evidence="9">G3</strain>
    </source>
</reference>
<keyword evidence="4 7" id="KW-0833">Ubl conjugation pathway</keyword>
<feature type="domain" description="UBC core" evidence="8">
    <location>
        <begin position="7"/>
        <end position="153"/>
    </location>
</feature>
<dbReference type="SMR" id="A2G420"/>
<evidence type="ECO:0000256" key="1">
    <source>
        <dbReference type="ARBA" id="ARBA00012486"/>
    </source>
</evidence>
<comment type="similarity">
    <text evidence="7">Belongs to the ubiquitin-conjugating enzyme family.</text>
</comment>
<evidence type="ECO:0000256" key="2">
    <source>
        <dbReference type="ARBA" id="ARBA00022679"/>
    </source>
</evidence>
<gene>
    <name evidence="9" type="ORF">TVAG_062270</name>
</gene>
<dbReference type="eggNOG" id="KOG0423">
    <property type="taxonomic scope" value="Eukaryota"/>
</dbReference>
<dbReference type="VEuPathDB" id="TrichDB:TVAG_062270"/>
<evidence type="ECO:0000256" key="5">
    <source>
        <dbReference type="ARBA" id="ARBA00022840"/>
    </source>
</evidence>
<evidence type="ECO:0000256" key="4">
    <source>
        <dbReference type="ARBA" id="ARBA00022786"/>
    </source>
</evidence>
<evidence type="ECO:0000313" key="9">
    <source>
        <dbReference type="EMBL" id="EAX88103.1"/>
    </source>
</evidence>
<protein>
    <recommendedName>
        <fullName evidence="1">E2 ubiquitin-conjugating enzyme</fullName>
        <ecNumber evidence="1">2.3.2.23</ecNumber>
    </recommendedName>
</protein>
<dbReference type="SUPFAM" id="SSF54495">
    <property type="entry name" value="UBC-like"/>
    <property type="match status" value="1"/>
</dbReference>
<dbReference type="EC" id="2.3.2.23" evidence="1"/>
<keyword evidence="5 7" id="KW-0067">ATP-binding</keyword>
<dbReference type="KEGG" id="tva:4745759"/>
<evidence type="ECO:0000256" key="3">
    <source>
        <dbReference type="ARBA" id="ARBA00022741"/>
    </source>
</evidence>
<dbReference type="Pfam" id="PF00179">
    <property type="entry name" value="UQ_con"/>
    <property type="match status" value="1"/>
</dbReference>
<dbReference type="GO" id="GO:0061631">
    <property type="term" value="F:ubiquitin conjugating enzyme activity"/>
    <property type="evidence" value="ECO:0000318"/>
    <property type="project" value="GO_Central"/>
</dbReference>
<feature type="active site" description="Glycyl thioester intermediate" evidence="6">
    <location>
        <position position="91"/>
    </location>
</feature>